<dbReference type="Pfam" id="PF06985">
    <property type="entry name" value="HET"/>
    <property type="match status" value="1"/>
</dbReference>
<evidence type="ECO:0000259" key="1">
    <source>
        <dbReference type="Pfam" id="PF06985"/>
    </source>
</evidence>
<dbReference type="RefSeq" id="XP_024729546.1">
    <property type="nucleotide sequence ID" value="XM_024881500.1"/>
</dbReference>
<sequence>MRLLNAKTKRLEEFFEKDVPPYVILSHTWGKDEVLFKEITKGRYNNDSDKIEGCCREALGSGFDYVWIDTCCIDKRSSAELSEAINSMFNWYERASACYAYLADVHDTMDLGVPESTLAFRKSKWWTRGWTLQELLAPRMVIFYNASWTRLGKKLYSMFRDSPPTGSINGLITEITGIGTKYLNGYNRCCDASIAERMSWAALRQTTREEDVAYSLLGIFNVNMPLLYGEKARAFHRLQEAIISSSHDQSIFAWGSRQVGAMGNRELLASSPSDFVGFADVVPYTPDWAGISHYSMTNAGLQISMRLRKVPGSDNTFIGLFNCAKLNEKGSRNIAIALIPSPEQDGKATMVGQFIRCGAVPISISLSLFQEPDNDAAIPIYISTEYMTMYESGLRLTRLSGTTRTYIEAIEAYPPAWEYVVDQGFILAFDRIFRSGDTSVEISGQQTIYL</sequence>
<dbReference type="InterPro" id="IPR010730">
    <property type="entry name" value="HET"/>
</dbReference>
<dbReference type="STRING" id="1095630.A0A2J6SPE3"/>
<evidence type="ECO:0000313" key="3">
    <source>
        <dbReference type="EMBL" id="PMD52642.1"/>
    </source>
</evidence>
<keyword evidence="4" id="KW-1185">Reference proteome</keyword>
<evidence type="ECO:0000259" key="2">
    <source>
        <dbReference type="Pfam" id="PF26640"/>
    </source>
</evidence>
<name>A0A2J6SPE3_9HELO</name>
<dbReference type="Proteomes" id="UP000235371">
    <property type="component" value="Unassembled WGS sequence"/>
</dbReference>
<dbReference type="GeneID" id="36589577"/>
<dbReference type="Pfam" id="PF26640">
    <property type="entry name" value="DUF8212"/>
    <property type="match status" value="1"/>
</dbReference>
<dbReference type="OrthoDB" id="674604at2759"/>
<reference evidence="3 4" key="1">
    <citation type="submission" date="2016-04" db="EMBL/GenBank/DDBJ databases">
        <title>A degradative enzymes factory behind the ericoid mycorrhizal symbiosis.</title>
        <authorList>
            <consortium name="DOE Joint Genome Institute"/>
            <person name="Martino E."/>
            <person name="Morin E."/>
            <person name="Grelet G."/>
            <person name="Kuo A."/>
            <person name="Kohler A."/>
            <person name="Daghino S."/>
            <person name="Barry K."/>
            <person name="Choi C."/>
            <person name="Cichocki N."/>
            <person name="Clum A."/>
            <person name="Copeland A."/>
            <person name="Hainaut M."/>
            <person name="Haridas S."/>
            <person name="Labutti K."/>
            <person name="Lindquist E."/>
            <person name="Lipzen A."/>
            <person name="Khouja H.-R."/>
            <person name="Murat C."/>
            <person name="Ohm R."/>
            <person name="Olson A."/>
            <person name="Spatafora J."/>
            <person name="Veneault-Fourrey C."/>
            <person name="Henrissat B."/>
            <person name="Grigoriev I."/>
            <person name="Martin F."/>
            <person name="Perotto S."/>
        </authorList>
    </citation>
    <scope>NUCLEOTIDE SEQUENCE [LARGE SCALE GENOMIC DNA]</scope>
    <source>
        <strain evidence="3 4">E</strain>
    </source>
</reference>
<protein>
    <submittedName>
        <fullName evidence="3">HET-domain-containing protein</fullName>
    </submittedName>
</protein>
<evidence type="ECO:0000313" key="4">
    <source>
        <dbReference type="Proteomes" id="UP000235371"/>
    </source>
</evidence>
<feature type="domain" description="DUF8212" evidence="2">
    <location>
        <begin position="233"/>
        <end position="260"/>
    </location>
</feature>
<dbReference type="AlphaFoldDB" id="A0A2J6SPE3"/>
<dbReference type="EMBL" id="KZ613895">
    <property type="protein sequence ID" value="PMD52642.1"/>
    <property type="molecule type" value="Genomic_DNA"/>
</dbReference>
<organism evidence="3 4">
    <name type="scientific">Hyaloscypha bicolor E</name>
    <dbReference type="NCBI Taxonomy" id="1095630"/>
    <lineage>
        <taxon>Eukaryota</taxon>
        <taxon>Fungi</taxon>
        <taxon>Dikarya</taxon>
        <taxon>Ascomycota</taxon>
        <taxon>Pezizomycotina</taxon>
        <taxon>Leotiomycetes</taxon>
        <taxon>Helotiales</taxon>
        <taxon>Hyaloscyphaceae</taxon>
        <taxon>Hyaloscypha</taxon>
        <taxon>Hyaloscypha bicolor</taxon>
    </lineage>
</organism>
<proteinExistence type="predicted"/>
<dbReference type="InterPro" id="IPR058525">
    <property type="entry name" value="DUF8212"/>
</dbReference>
<gene>
    <name evidence="3" type="ORF">K444DRAFT_619349</name>
</gene>
<accession>A0A2J6SPE3</accession>
<dbReference type="PANTHER" id="PTHR10622:SF10">
    <property type="entry name" value="HET DOMAIN-CONTAINING PROTEIN"/>
    <property type="match status" value="1"/>
</dbReference>
<dbReference type="PANTHER" id="PTHR10622">
    <property type="entry name" value="HET DOMAIN-CONTAINING PROTEIN"/>
    <property type="match status" value="1"/>
</dbReference>
<feature type="domain" description="Heterokaryon incompatibility" evidence="1">
    <location>
        <begin position="22"/>
        <end position="109"/>
    </location>
</feature>
<dbReference type="InParanoid" id="A0A2J6SPE3"/>